<keyword evidence="17 18" id="KW-0170">Cobalt</keyword>
<keyword evidence="9 18" id="KW-0963">Cytoplasm</keyword>
<proteinExistence type="inferred from homology"/>
<evidence type="ECO:0000256" key="8">
    <source>
        <dbReference type="ARBA" id="ARBA00017684"/>
    </source>
</evidence>
<keyword evidence="14 18" id="KW-0520">NAD</keyword>
<dbReference type="GO" id="GO:0003856">
    <property type="term" value="F:3-dehydroquinate synthase activity"/>
    <property type="evidence" value="ECO:0007669"/>
    <property type="project" value="UniProtKB-UniRule"/>
</dbReference>
<evidence type="ECO:0000256" key="4">
    <source>
        <dbReference type="ARBA" id="ARBA00004496"/>
    </source>
</evidence>
<evidence type="ECO:0000313" key="22">
    <source>
        <dbReference type="EMBL" id="QMS84932.1"/>
    </source>
</evidence>
<dbReference type="GO" id="GO:0046872">
    <property type="term" value="F:metal ion binding"/>
    <property type="evidence" value="ECO:0007669"/>
    <property type="project" value="UniProtKB-KW"/>
</dbReference>
<dbReference type="InterPro" id="IPR056179">
    <property type="entry name" value="DHQS_C"/>
</dbReference>
<dbReference type="Pfam" id="PF01761">
    <property type="entry name" value="DHQ_synthase"/>
    <property type="match status" value="1"/>
</dbReference>
<evidence type="ECO:0000256" key="17">
    <source>
        <dbReference type="ARBA" id="ARBA00023285"/>
    </source>
</evidence>
<feature type="binding site" evidence="18">
    <location>
        <position position="136"/>
    </location>
    <ligand>
        <name>NAD(+)</name>
        <dbReference type="ChEBI" id="CHEBI:57540"/>
    </ligand>
</feature>
<keyword evidence="16 18" id="KW-0456">Lyase</keyword>
<comment type="catalytic activity">
    <reaction evidence="1 18">
        <text>7-phospho-2-dehydro-3-deoxy-D-arabino-heptonate = 3-dehydroquinate + phosphate</text>
        <dbReference type="Rhea" id="RHEA:21968"/>
        <dbReference type="ChEBI" id="CHEBI:32364"/>
        <dbReference type="ChEBI" id="CHEBI:43474"/>
        <dbReference type="ChEBI" id="CHEBI:58394"/>
        <dbReference type="EC" id="4.2.3.4"/>
    </reaction>
</comment>
<evidence type="ECO:0000256" key="5">
    <source>
        <dbReference type="ARBA" id="ARBA00004661"/>
    </source>
</evidence>
<dbReference type="GO" id="GO:0005737">
    <property type="term" value="C:cytoplasm"/>
    <property type="evidence" value="ECO:0007669"/>
    <property type="project" value="UniProtKB-SubCell"/>
</dbReference>
<evidence type="ECO:0000256" key="11">
    <source>
        <dbReference type="ARBA" id="ARBA00022723"/>
    </source>
</evidence>
<dbReference type="Pfam" id="PF24621">
    <property type="entry name" value="DHQS_C"/>
    <property type="match status" value="1"/>
</dbReference>
<dbReference type="KEGG" id="xcl:G4Z02_03905"/>
<dbReference type="EC" id="4.2.3.4" evidence="7 18"/>
<dbReference type="AlphaFoldDB" id="A0A7L7KRN9"/>
<dbReference type="GO" id="GO:0009073">
    <property type="term" value="P:aromatic amino acid family biosynthetic process"/>
    <property type="evidence" value="ECO:0007669"/>
    <property type="project" value="UniProtKB-KW"/>
</dbReference>
<dbReference type="InterPro" id="IPR016037">
    <property type="entry name" value="DHQ_synth_AroB"/>
</dbReference>
<keyword evidence="19" id="KW-0812">Transmembrane</keyword>
<comment type="similarity">
    <text evidence="6 18">Belongs to the sugar phosphate cyclases superfamily. Dehydroquinate synthase family.</text>
</comment>
<dbReference type="InterPro" id="IPR030960">
    <property type="entry name" value="DHQS/DOIS_N"/>
</dbReference>
<dbReference type="GO" id="GO:0009423">
    <property type="term" value="P:chorismate biosynthetic process"/>
    <property type="evidence" value="ECO:0007669"/>
    <property type="project" value="UniProtKB-UniRule"/>
</dbReference>
<dbReference type="PIRSF" id="PIRSF001455">
    <property type="entry name" value="DHQ_synth"/>
    <property type="match status" value="1"/>
</dbReference>
<feature type="domain" description="3-dehydroquinate synthase C-terminal" evidence="21">
    <location>
        <begin position="175"/>
        <end position="302"/>
    </location>
</feature>
<comment type="cofactor">
    <cofactor evidence="3">
        <name>Zn(2+)</name>
        <dbReference type="ChEBI" id="CHEBI:29105"/>
    </cofactor>
</comment>
<evidence type="ECO:0000256" key="14">
    <source>
        <dbReference type="ARBA" id="ARBA00023027"/>
    </source>
</evidence>
<evidence type="ECO:0000256" key="15">
    <source>
        <dbReference type="ARBA" id="ARBA00023141"/>
    </source>
</evidence>
<dbReference type="NCBIfam" id="TIGR01357">
    <property type="entry name" value="aroB"/>
    <property type="match status" value="1"/>
</dbReference>
<dbReference type="EMBL" id="CP048914">
    <property type="protein sequence ID" value="QMS84932.1"/>
    <property type="molecule type" value="Genomic_DNA"/>
</dbReference>
<feature type="binding site" evidence="18">
    <location>
        <position position="251"/>
    </location>
    <ligand>
        <name>Zn(2+)</name>
        <dbReference type="ChEBI" id="CHEBI:29105"/>
    </ligand>
</feature>
<keyword evidence="19" id="KW-1133">Transmembrane helix</keyword>
<feature type="binding site" evidence="18">
    <location>
        <begin position="163"/>
        <end position="166"/>
    </location>
    <ligand>
        <name>NAD(+)</name>
        <dbReference type="ChEBI" id="CHEBI:57540"/>
    </ligand>
</feature>
<feature type="binding site" evidence="18">
    <location>
        <position position="235"/>
    </location>
    <ligand>
        <name>Zn(2+)</name>
        <dbReference type="ChEBI" id="CHEBI:29105"/>
    </ligand>
</feature>
<dbReference type="PANTHER" id="PTHR43622">
    <property type="entry name" value="3-DEHYDROQUINATE SYNTHASE"/>
    <property type="match status" value="1"/>
</dbReference>
<comment type="subcellular location">
    <subcellularLocation>
        <location evidence="4 18">Cytoplasm</location>
    </subcellularLocation>
</comment>
<evidence type="ECO:0000313" key="23">
    <source>
        <dbReference type="Proteomes" id="UP000514720"/>
    </source>
</evidence>
<reference evidence="22 23" key="1">
    <citation type="submission" date="2020-02" db="EMBL/GenBank/DDBJ databases">
        <authorList>
            <person name="Zheng R.K."/>
            <person name="Sun C.M."/>
        </authorList>
    </citation>
    <scope>NUCLEOTIDE SEQUENCE [LARGE SCALE GENOMIC DNA]</scope>
    <source>
        <strain evidence="23">zrk13</strain>
    </source>
</reference>
<evidence type="ECO:0000259" key="20">
    <source>
        <dbReference type="Pfam" id="PF01761"/>
    </source>
</evidence>
<dbReference type="Gene3D" id="1.20.1090.10">
    <property type="entry name" value="Dehydroquinate synthase-like - alpha domain"/>
    <property type="match status" value="1"/>
</dbReference>
<dbReference type="RefSeq" id="WP_258878555.1">
    <property type="nucleotide sequence ID" value="NZ_CP048914.1"/>
</dbReference>
<comment type="function">
    <text evidence="18">Catalyzes the conversion of 3-deoxy-D-arabino-heptulosonate 7-phosphate (DAHP) to dehydroquinate (DHQ).</text>
</comment>
<dbReference type="UniPathway" id="UPA00053">
    <property type="reaction ID" value="UER00085"/>
</dbReference>
<dbReference type="FunFam" id="3.40.50.1970:FF:000007">
    <property type="entry name" value="Pentafunctional AROM polypeptide"/>
    <property type="match status" value="1"/>
</dbReference>
<comment type="caution">
    <text evidence="18">Lacks conserved residue(s) required for the propagation of feature annotation.</text>
</comment>
<keyword evidence="13 18" id="KW-0862">Zinc</keyword>
<evidence type="ECO:0000256" key="9">
    <source>
        <dbReference type="ARBA" id="ARBA00022490"/>
    </source>
</evidence>
<protein>
    <recommendedName>
        <fullName evidence="8 18">3-dehydroquinate synthase</fullName>
        <shortName evidence="18">DHQS</shortName>
        <ecNumber evidence="7 18">4.2.3.4</ecNumber>
    </recommendedName>
</protein>
<feature type="binding site" evidence="18">
    <location>
        <begin position="123"/>
        <end position="124"/>
    </location>
    <ligand>
        <name>NAD(+)</name>
        <dbReference type="ChEBI" id="CHEBI:57540"/>
    </ligand>
</feature>
<feature type="transmembrane region" description="Helical" evidence="19">
    <location>
        <begin position="91"/>
        <end position="113"/>
    </location>
</feature>
<evidence type="ECO:0000256" key="16">
    <source>
        <dbReference type="ARBA" id="ARBA00023239"/>
    </source>
</evidence>
<keyword evidence="15 18" id="KW-0057">Aromatic amino acid biosynthesis</keyword>
<accession>A0A7L7KRN9</accession>
<evidence type="ECO:0000256" key="7">
    <source>
        <dbReference type="ARBA" id="ARBA00013031"/>
    </source>
</evidence>
<evidence type="ECO:0000259" key="21">
    <source>
        <dbReference type="Pfam" id="PF24621"/>
    </source>
</evidence>
<dbReference type="Proteomes" id="UP000514720">
    <property type="component" value="Chromosome"/>
</dbReference>
<dbReference type="GO" id="GO:0008652">
    <property type="term" value="P:amino acid biosynthetic process"/>
    <property type="evidence" value="ECO:0007669"/>
    <property type="project" value="UniProtKB-KW"/>
</dbReference>
<keyword evidence="10 18" id="KW-0028">Amino-acid biosynthesis</keyword>
<sequence>MLKVPVVLPGREYNIIIEQHCLQHINDYVDPSREIVIITDDNIPKQYLNTIAPLLGDPFTLFVPQGESSKSMEMAQLLCEKMLKEGITRNALILALGGGMVGDLAGFVASIYMRGIDYIQIPTTLLSQIDSSVGGKVGVNASIMKNAIGAFKQPQLVLIDSTTLQTLDQRQVNSGIAEMIKYGLIASKSLFKALLEDDILPNIDNYIYECVSIKRDVVIKDERDTGVRQILNFGHTIGHAIEQASKYQLLHGEAVAIGMVIMAKNKSYYNDLIHLLAKYNLPTSYEYDKDEIYQYITTDKKATKTSLNIIVVDEVGNGYIEPIEISQIKEKL</sequence>
<dbReference type="GO" id="GO:0000166">
    <property type="term" value="F:nucleotide binding"/>
    <property type="evidence" value="ECO:0007669"/>
    <property type="project" value="UniProtKB-KW"/>
</dbReference>
<comment type="pathway">
    <text evidence="5 18">Metabolic intermediate biosynthesis; chorismate biosynthesis; chorismate from D-erythrose 4-phosphate and phosphoenolpyruvate: step 2/7.</text>
</comment>
<comment type="cofactor">
    <cofactor evidence="2 18">
        <name>NAD(+)</name>
        <dbReference type="ChEBI" id="CHEBI:57540"/>
    </cofactor>
</comment>
<dbReference type="InterPro" id="IPR030963">
    <property type="entry name" value="DHQ_synth_fam"/>
</dbReference>
<gene>
    <name evidence="18 22" type="primary">aroB</name>
    <name evidence="22" type="ORF">G4Z02_03905</name>
</gene>
<dbReference type="InterPro" id="IPR050071">
    <property type="entry name" value="Dehydroquinate_synthase"/>
</dbReference>
<evidence type="ECO:0000256" key="10">
    <source>
        <dbReference type="ARBA" id="ARBA00022605"/>
    </source>
</evidence>
<evidence type="ECO:0000256" key="3">
    <source>
        <dbReference type="ARBA" id="ARBA00001947"/>
    </source>
</evidence>
<dbReference type="PANTHER" id="PTHR43622:SF7">
    <property type="entry name" value="3-DEHYDROQUINATE SYNTHASE, CHLOROPLASTIC"/>
    <property type="match status" value="1"/>
</dbReference>
<evidence type="ECO:0000256" key="12">
    <source>
        <dbReference type="ARBA" id="ARBA00022741"/>
    </source>
</evidence>
<name>A0A7L7KRN9_9MOLU</name>
<dbReference type="Gene3D" id="3.40.50.1970">
    <property type="match status" value="1"/>
</dbReference>
<evidence type="ECO:0000256" key="18">
    <source>
        <dbReference type="HAMAP-Rule" id="MF_00110"/>
    </source>
</evidence>
<dbReference type="CDD" id="cd08195">
    <property type="entry name" value="DHQS"/>
    <property type="match status" value="1"/>
</dbReference>
<evidence type="ECO:0000256" key="6">
    <source>
        <dbReference type="ARBA" id="ARBA00005412"/>
    </source>
</evidence>
<dbReference type="SUPFAM" id="SSF56796">
    <property type="entry name" value="Dehydroquinate synthase-like"/>
    <property type="match status" value="1"/>
</dbReference>
<dbReference type="HAMAP" id="MF_00110">
    <property type="entry name" value="DHQ_synthase"/>
    <property type="match status" value="1"/>
</dbReference>
<keyword evidence="11 18" id="KW-0479">Metal-binding</keyword>
<evidence type="ECO:0000256" key="19">
    <source>
        <dbReference type="SAM" id="Phobius"/>
    </source>
</evidence>
<keyword evidence="19" id="KW-0472">Membrane</keyword>
<feature type="binding site" evidence="18">
    <location>
        <position position="145"/>
    </location>
    <ligand>
        <name>NAD(+)</name>
        <dbReference type="ChEBI" id="CHEBI:57540"/>
    </ligand>
</feature>
<comment type="cofactor">
    <cofactor evidence="18">
        <name>Co(2+)</name>
        <dbReference type="ChEBI" id="CHEBI:48828"/>
    </cofactor>
    <cofactor evidence="18">
        <name>Zn(2+)</name>
        <dbReference type="ChEBI" id="CHEBI:29105"/>
    </cofactor>
    <text evidence="18">Binds 1 divalent metal cation per subunit. Can use either Co(2+) or Zn(2+).</text>
</comment>
<evidence type="ECO:0000256" key="13">
    <source>
        <dbReference type="ARBA" id="ARBA00022833"/>
    </source>
</evidence>
<feature type="domain" description="3-dehydroquinate synthase N-terminal" evidence="20">
    <location>
        <begin position="61"/>
        <end position="173"/>
    </location>
</feature>
<keyword evidence="12 18" id="KW-0547">Nucleotide-binding</keyword>
<keyword evidence="23" id="KW-1185">Reference proteome</keyword>
<evidence type="ECO:0000256" key="1">
    <source>
        <dbReference type="ARBA" id="ARBA00001393"/>
    </source>
</evidence>
<evidence type="ECO:0000256" key="2">
    <source>
        <dbReference type="ARBA" id="ARBA00001911"/>
    </source>
</evidence>
<organism evidence="22 23">
    <name type="scientific">Candidatus Xianfuyuplasma coldseepsis</name>
    <dbReference type="NCBI Taxonomy" id="2782163"/>
    <lineage>
        <taxon>Bacteria</taxon>
        <taxon>Bacillati</taxon>
        <taxon>Mycoplasmatota</taxon>
        <taxon>Mollicutes</taxon>
        <taxon>Candidatus Izemoplasmatales</taxon>
        <taxon>Candidatus Izemoplasmataceae</taxon>
        <taxon>Candidatus Xianfuyuplasma</taxon>
    </lineage>
</organism>
<feature type="binding site" evidence="18">
    <location>
        <position position="178"/>
    </location>
    <ligand>
        <name>Zn(2+)</name>
        <dbReference type="ChEBI" id="CHEBI:29105"/>
    </ligand>
</feature>